<feature type="transmembrane region" description="Helical" evidence="7">
    <location>
        <begin position="449"/>
        <end position="470"/>
    </location>
</feature>
<dbReference type="PANTHER" id="PTHR30572">
    <property type="entry name" value="MEMBRANE COMPONENT OF TRANSPORTER-RELATED"/>
    <property type="match status" value="1"/>
</dbReference>
<dbReference type="EMBL" id="BSDI01000001">
    <property type="protein sequence ID" value="GLH94872.1"/>
    <property type="molecule type" value="Genomic_DNA"/>
</dbReference>
<sequence length="885" mass="91884">MIQVLHRVRVFVGQFLLLAVLAAGAAALVTGAPRMANDLADRALREDVRRLPTAARDLTLSQKPQPFGDALIVARAQAELDRYRATLPQPLPGLIGDKWFAASTGPDRVSTRVGSGPVVDFGLRTQTGVEEAGRITSGRWPATEESAPQVEIALSAAVARALGVTVGSVLPVTAADPRPLPAVVVGIFEPLDATAPVWDDMRLALEPFPGLPPDVPPRSIAVTDHMGMTIAAERLRALSYSWRYRIDENRLDSGDLDAVTAALAQVKRQPPALSTVTSALDSNLARFTDQLRAVQALLAVVQAGLLATLFGLIALAASLAVERRRSEFALLRARGGAVLAIGGRTLAEAVVVVPAATVAGWLLGRLAPGRPSAMEWLALVIGVVATLAVPVLAAAGQRRLTFVTRRHDLTRHKPSVRRLTAEVFVLVVAVLGAYLLRQRGLTAERGVDPFLSAVPVLLATGAALVALRIFPWPLRQLGRLTAGARGAVAFIGLARAGRGGPVTAGPLAVLVIAISTGIFSGAVFTAVDDARDRAANHDVPADAVLNGYVFAAGTAERLAEVPGVAAVAPVAFAAGTTVRSTANDLTQAQVLVVDGSRFAEVVKASGVDVRLPGALSAAKPGEGPVPAVVSAGLAAEIGDGGSVQVRGAAYDFTAGAVVDSFPGIDLTSRRFVVLPWQALPEKASPLLPNRFLIAGDRFDQGALLAAADEGQREYAVTVRMVPSRTSITTWPGYRDGLDRTGANDVLSFAFLTGTVGASVLALLAVGFTVLSGAPQRGRVLSRLRTLGMSAGQGRGLLVYELVPLAGIAVIAGGLVGTLLPAALGPALGLSTFTSGEAVRTYLDPLVGAAVLALVVIGLATAVLMENLINRRLRLGEVLRVGEESS</sequence>
<accession>A0ABQ5QM55</accession>
<evidence type="ECO:0000313" key="10">
    <source>
        <dbReference type="Proteomes" id="UP001144280"/>
    </source>
</evidence>
<keyword evidence="5 7" id="KW-0472">Membrane</keyword>
<keyword evidence="3 7" id="KW-0812">Transmembrane</keyword>
<dbReference type="InterPro" id="IPR003838">
    <property type="entry name" value="ABC3_permease_C"/>
</dbReference>
<proteinExistence type="inferred from homology"/>
<evidence type="ECO:0000256" key="2">
    <source>
        <dbReference type="ARBA" id="ARBA00022475"/>
    </source>
</evidence>
<gene>
    <name evidence="9" type="ORF">Pa4123_01440</name>
</gene>
<feature type="domain" description="ABC3 transporter permease C-terminal" evidence="8">
    <location>
        <begin position="755"/>
        <end position="863"/>
    </location>
</feature>
<keyword evidence="10" id="KW-1185">Reference proteome</keyword>
<dbReference type="RefSeq" id="WP_281891709.1">
    <property type="nucleotide sequence ID" value="NZ_BSDI01000001.1"/>
</dbReference>
<name>A0ABQ5QM55_9ACTN</name>
<feature type="transmembrane region" description="Helical" evidence="7">
    <location>
        <begin position="416"/>
        <end position="437"/>
    </location>
</feature>
<feature type="transmembrane region" description="Helical" evidence="7">
    <location>
        <begin position="507"/>
        <end position="527"/>
    </location>
</feature>
<evidence type="ECO:0000259" key="8">
    <source>
        <dbReference type="Pfam" id="PF02687"/>
    </source>
</evidence>
<feature type="transmembrane region" description="Helical" evidence="7">
    <location>
        <begin position="296"/>
        <end position="321"/>
    </location>
</feature>
<evidence type="ECO:0000256" key="5">
    <source>
        <dbReference type="ARBA" id="ARBA00023136"/>
    </source>
</evidence>
<evidence type="ECO:0000256" key="6">
    <source>
        <dbReference type="ARBA" id="ARBA00038076"/>
    </source>
</evidence>
<comment type="subcellular location">
    <subcellularLocation>
        <location evidence="1">Cell membrane</location>
        <topology evidence="1">Multi-pass membrane protein</topology>
    </subcellularLocation>
</comment>
<evidence type="ECO:0000256" key="4">
    <source>
        <dbReference type="ARBA" id="ARBA00022989"/>
    </source>
</evidence>
<organism evidence="9 10">
    <name type="scientific">Phytohabitans aurantiacus</name>
    <dbReference type="NCBI Taxonomy" id="3016789"/>
    <lineage>
        <taxon>Bacteria</taxon>
        <taxon>Bacillati</taxon>
        <taxon>Actinomycetota</taxon>
        <taxon>Actinomycetes</taxon>
        <taxon>Micromonosporales</taxon>
        <taxon>Micromonosporaceae</taxon>
    </lineage>
</organism>
<keyword evidence="4 7" id="KW-1133">Transmembrane helix</keyword>
<evidence type="ECO:0000256" key="3">
    <source>
        <dbReference type="ARBA" id="ARBA00022692"/>
    </source>
</evidence>
<feature type="transmembrane region" description="Helical" evidence="7">
    <location>
        <begin position="341"/>
        <end position="364"/>
    </location>
</feature>
<comment type="caution">
    <text evidence="9">The sequence shown here is derived from an EMBL/GenBank/DDBJ whole genome shotgun (WGS) entry which is preliminary data.</text>
</comment>
<dbReference type="Pfam" id="PF02687">
    <property type="entry name" value="FtsX"/>
    <property type="match status" value="1"/>
</dbReference>
<dbReference type="PANTHER" id="PTHR30572:SF4">
    <property type="entry name" value="ABC TRANSPORTER PERMEASE YTRF"/>
    <property type="match status" value="1"/>
</dbReference>
<reference evidence="9" key="1">
    <citation type="submission" date="2022-12" db="EMBL/GenBank/DDBJ databases">
        <title>New Phytohabitans aurantiacus sp. RD004123 nov., an actinomycete isolated from soil.</title>
        <authorList>
            <person name="Triningsih D.W."/>
            <person name="Harunari E."/>
            <person name="Igarashi Y."/>
        </authorList>
    </citation>
    <scope>NUCLEOTIDE SEQUENCE</scope>
    <source>
        <strain evidence="9">RD004123</strain>
    </source>
</reference>
<feature type="transmembrane region" description="Helical" evidence="7">
    <location>
        <begin position="376"/>
        <end position="395"/>
    </location>
</feature>
<comment type="similarity">
    <text evidence="6">Belongs to the ABC-4 integral membrane protein family.</text>
</comment>
<feature type="transmembrane region" description="Helical" evidence="7">
    <location>
        <begin position="795"/>
        <end position="821"/>
    </location>
</feature>
<evidence type="ECO:0000256" key="1">
    <source>
        <dbReference type="ARBA" id="ARBA00004651"/>
    </source>
</evidence>
<dbReference type="Proteomes" id="UP001144280">
    <property type="component" value="Unassembled WGS sequence"/>
</dbReference>
<evidence type="ECO:0000313" key="9">
    <source>
        <dbReference type="EMBL" id="GLH94872.1"/>
    </source>
</evidence>
<feature type="transmembrane region" description="Helical" evidence="7">
    <location>
        <begin position="748"/>
        <end position="774"/>
    </location>
</feature>
<protein>
    <submittedName>
        <fullName evidence="9">Membrane protein</fullName>
    </submittedName>
</protein>
<feature type="transmembrane region" description="Helical" evidence="7">
    <location>
        <begin position="841"/>
        <end position="864"/>
    </location>
</feature>
<evidence type="ECO:0000256" key="7">
    <source>
        <dbReference type="SAM" id="Phobius"/>
    </source>
</evidence>
<keyword evidence="2" id="KW-1003">Cell membrane</keyword>
<dbReference type="InterPro" id="IPR050250">
    <property type="entry name" value="Macrolide_Exporter_MacB"/>
</dbReference>